<protein>
    <recommendedName>
        <fullName evidence="3">Retroviral envelope protein GP41-like domain-containing protein</fullName>
    </recommendedName>
</protein>
<dbReference type="GO" id="GO:0005198">
    <property type="term" value="F:structural molecule activity"/>
    <property type="evidence" value="ECO:0007669"/>
    <property type="project" value="InterPro"/>
</dbReference>
<feature type="domain" description="Retroviral envelope protein GP41-like" evidence="3">
    <location>
        <begin position="387"/>
        <end position="581"/>
    </location>
</feature>
<keyword evidence="2" id="KW-1133">Transmembrane helix</keyword>
<accession>A0A5N3UMU5</accession>
<name>A0A5N3UMU5_MUNMU</name>
<evidence type="ECO:0000313" key="5">
    <source>
        <dbReference type="Proteomes" id="UP000326458"/>
    </source>
</evidence>
<dbReference type="InterPro" id="IPR051255">
    <property type="entry name" value="Retroviral_env_glycoprotein"/>
</dbReference>
<comment type="caution">
    <text evidence="4">The sequence shown here is derived from an EMBL/GenBank/DDBJ whole genome shotgun (WGS) entry which is preliminary data.</text>
</comment>
<keyword evidence="5" id="KW-1185">Reference proteome</keyword>
<keyword evidence="2" id="KW-0812">Transmembrane</keyword>
<evidence type="ECO:0000313" key="4">
    <source>
        <dbReference type="EMBL" id="KAB0338004.1"/>
    </source>
</evidence>
<evidence type="ECO:0000259" key="3">
    <source>
        <dbReference type="Pfam" id="PF00517"/>
    </source>
</evidence>
<feature type="transmembrane region" description="Helical" evidence="2">
    <location>
        <begin position="368"/>
        <end position="392"/>
    </location>
</feature>
<keyword evidence="2" id="KW-0472">Membrane</keyword>
<proteinExistence type="predicted"/>
<dbReference type="InterPro" id="IPR000328">
    <property type="entry name" value="GP41-like"/>
</dbReference>
<reference evidence="4 5" key="1">
    <citation type="submission" date="2019-06" db="EMBL/GenBank/DDBJ databases">
        <title>Discovery of a novel chromosome fission-fusion reversal in muntjac.</title>
        <authorList>
            <person name="Mudd A.B."/>
            <person name="Bredeson J.V."/>
            <person name="Baum R."/>
            <person name="Hockemeyer D."/>
            <person name="Rokhsar D.S."/>
        </authorList>
    </citation>
    <scope>NUCLEOTIDE SEQUENCE [LARGE SCALE GENOMIC DNA]</scope>
    <source>
        <strain evidence="4">UTSW_UCB_Mm</strain>
        <tissue evidence="4">Fibroblast cell line</tissue>
    </source>
</reference>
<evidence type="ECO:0000256" key="2">
    <source>
        <dbReference type="SAM" id="Phobius"/>
    </source>
</evidence>
<dbReference type="AlphaFoldDB" id="A0A5N3UMU5"/>
<feature type="transmembrane region" description="Helical" evidence="2">
    <location>
        <begin position="534"/>
        <end position="559"/>
    </location>
</feature>
<dbReference type="PANTHER" id="PTHR34313:SF2">
    <property type="entry name" value="ENDOGENOUS RETROVIRUS GROUP K MEMBER 21 ENV POLYPROTEIN-LIKE"/>
    <property type="match status" value="1"/>
</dbReference>
<dbReference type="Proteomes" id="UP000326458">
    <property type="component" value="Unassembled WGS sequence"/>
</dbReference>
<organism evidence="4 5">
    <name type="scientific">Muntiacus muntjak</name>
    <name type="common">Barking deer</name>
    <name type="synonym">Indian muntjac</name>
    <dbReference type="NCBI Taxonomy" id="9888"/>
    <lineage>
        <taxon>Eukaryota</taxon>
        <taxon>Metazoa</taxon>
        <taxon>Chordata</taxon>
        <taxon>Craniata</taxon>
        <taxon>Vertebrata</taxon>
        <taxon>Euteleostomi</taxon>
        <taxon>Mammalia</taxon>
        <taxon>Eutheria</taxon>
        <taxon>Laurasiatheria</taxon>
        <taxon>Artiodactyla</taxon>
        <taxon>Ruminantia</taxon>
        <taxon>Pecora</taxon>
        <taxon>Cervidae</taxon>
        <taxon>Muntiacinae</taxon>
        <taxon>Muntiacus</taxon>
    </lineage>
</organism>
<gene>
    <name evidence="4" type="ORF">FD754_024851</name>
</gene>
<dbReference type="Pfam" id="PF00517">
    <property type="entry name" value="GP41"/>
    <property type="match status" value="1"/>
</dbReference>
<evidence type="ECO:0000256" key="1">
    <source>
        <dbReference type="ARBA" id="ARBA00004328"/>
    </source>
</evidence>
<comment type="subcellular location">
    <subcellularLocation>
        <location evidence="1">Virion</location>
    </subcellularLocation>
</comment>
<dbReference type="EMBL" id="VCEA01005994">
    <property type="protein sequence ID" value="KAB0338004.1"/>
    <property type="molecule type" value="Genomic_DNA"/>
</dbReference>
<dbReference type="PANTHER" id="PTHR34313">
    <property type="entry name" value="ENDOGENOUS RETROVIRUS GROUP K MEMBER 113 ENV POLYPROTEIN-RELATED"/>
    <property type="match status" value="1"/>
</dbReference>
<sequence>MPKRRAGSRKGWYARRRRSLVERMRQLTIQETVPLPTAQQIQALLQMACENAPNPSPASPTSILISLLLLLNQISSIEASVFWAYVPDPPLLQPVGWEMSSVPVYVNDTILLGGSSDKHIFPQNANVSYTGSSSQLPMCFFRNHNVSGCLTVTDVGYSDYNTGWSRRNGTGPQDIPFCSLGQKGKHIAVPWKLCRNETAMVYSIPNSTHSLWDWSPDSERNPGKESNRQFAARIWNLGGTLVYQTEVWKLLAAFETSGSFLQTGEKVKGGLFWNATWRYPRACVPYPFMIIAGSVNLTKKNSQYYIHCFNCTLTNCIRGIRSNSGVLIVKQPPFVMLPVNLTEPWYEESGLELWERVRTALARPRRGIGLIILGVVTLISLIASATTASVSLAQSVHTANIVDDLAKNTSKALGVQEDIDRKLEDRLNALYDAVRILGEEVQGLKLRTKIRCHANYRWICVTPKIYNNTETPWNKIKLHLDGIWYNEKISLDLLQLHQEILDIENAPRASMDLAKNAEEFVNSLLSNFPSITSLWHLFSGVMAVLLVFALFVCIVPCIIKKFITELWDIKAVLHSNYLRQKNQACHFTK</sequence>